<proteinExistence type="predicted"/>
<keyword evidence="1" id="KW-0732">Signal</keyword>
<gene>
    <name evidence="2" type="ORF">H9892_05055</name>
</gene>
<dbReference type="PROSITE" id="PS51257">
    <property type="entry name" value="PROKAR_LIPOPROTEIN"/>
    <property type="match status" value="1"/>
</dbReference>
<dbReference type="Proteomes" id="UP000823990">
    <property type="component" value="Unassembled WGS sequence"/>
</dbReference>
<feature type="signal peptide" evidence="1">
    <location>
        <begin position="1"/>
        <end position="25"/>
    </location>
</feature>
<dbReference type="AlphaFoldDB" id="A0A9D1TRQ2"/>
<dbReference type="EMBL" id="DXHS01000078">
    <property type="protein sequence ID" value="HIW02689.1"/>
    <property type="molecule type" value="Genomic_DNA"/>
</dbReference>
<accession>A0A9D1TRQ2</accession>
<evidence type="ECO:0008006" key="4">
    <source>
        <dbReference type="Google" id="ProtNLM"/>
    </source>
</evidence>
<reference evidence="2" key="1">
    <citation type="journal article" date="2021" name="PeerJ">
        <title>Extensive microbial diversity within the chicken gut microbiome revealed by metagenomics and culture.</title>
        <authorList>
            <person name="Gilroy R."/>
            <person name="Ravi A."/>
            <person name="Getino M."/>
            <person name="Pursley I."/>
            <person name="Horton D.L."/>
            <person name="Alikhan N.F."/>
            <person name="Baker D."/>
            <person name="Gharbi K."/>
            <person name="Hall N."/>
            <person name="Watson M."/>
            <person name="Adriaenssens E.M."/>
            <person name="Foster-Nyarko E."/>
            <person name="Jarju S."/>
            <person name="Secka A."/>
            <person name="Antonio M."/>
            <person name="Oren A."/>
            <person name="Chaudhuri R.R."/>
            <person name="La Ragione R."/>
            <person name="Hildebrand F."/>
            <person name="Pallen M.J."/>
        </authorList>
    </citation>
    <scope>NUCLEOTIDE SEQUENCE</scope>
    <source>
        <strain evidence="2">12435</strain>
    </source>
</reference>
<comment type="caution">
    <text evidence="2">The sequence shown here is derived from an EMBL/GenBank/DDBJ whole genome shotgun (WGS) entry which is preliminary data.</text>
</comment>
<sequence>MEKTKRLIALIVAISMVAVAVTVFAACGGRKIDGTFKIDYDKEYVSTNMAQFEGGAAMFLTMAEAYSSNTLVMKEDGTYSYTKDLQGPALGLALTVTFTGEYEDGMTEHGGTTENSYILNKPTGASWTFTPGMTVIAGWGNGTSYSEDYAEHMNDKYEGDLDTDIYVGAPATAFKAVDCFLGPTLLFASTEGMTDEELTVEVALADGAIVYLADAE</sequence>
<evidence type="ECO:0000256" key="1">
    <source>
        <dbReference type="SAM" id="SignalP"/>
    </source>
</evidence>
<feature type="chain" id="PRO_5039499186" description="Lipoprotein" evidence="1">
    <location>
        <begin position="26"/>
        <end position="216"/>
    </location>
</feature>
<protein>
    <recommendedName>
        <fullName evidence="4">Lipoprotein</fullName>
    </recommendedName>
</protein>
<name>A0A9D1TRQ2_9FIRM</name>
<evidence type="ECO:0000313" key="3">
    <source>
        <dbReference type="Proteomes" id="UP000823990"/>
    </source>
</evidence>
<reference evidence="2" key="2">
    <citation type="submission" date="2021-04" db="EMBL/GenBank/DDBJ databases">
        <authorList>
            <person name="Gilroy R."/>
        </authorList>
    </citation>
    <scope>NUCLEOTIDE SEQUENCE</scope>
    <source>
        <strain evidence="2">12435</strain>
    </source>
</reference>
<evidence type="ECO:0000313" key="2">
    <source>
        <dbReference type="EMBL" id="HIW02689.1"/>
    </source>
</evidence>
<organism evidence="2 3">
    <name type="scientific">Candidatus Protoclostridium stercorigallinarum</name>
    <dbReference type="NCBI Taxonomy" id="2838741"/>
    <lineage>
        <taxon>Bacteria</taxon>
        <taxon>Bacillati</taxon>
        <taxon>Bacillota</taxon>
        <taxon>Clostridia</taxon>
        <taxon>Candidatus Protoclostridium</taxon>
    </lineage>
</organism>